<accession>A0A6J6VI35</accession>
<gene>
    <name evidence="1" type="ORF">UFOPK1811_00997</name>
    <name evidence="2" type="ORF">UFOPK2360_00910</name>
    <name evidence="3" type="ORF">UFOPK2659_00696</name>
    <name evidence="4" type="ORF">UFOPK2922_00407</name>
    <name evidence="5" type="ORF">UFOPK3306_00623</name>
</gene>
<proteinExistence type="predicted"/>
<evidence type="ECO:0000313" key="5">
    <source>
        <dbReference type="EMBL" id="CAB4864803.1"/>
    </source>
</evidence>
<organism evidence="4">
    <name type="scientific">freshwater metagenome</name>
    <dbReference type="NCBI Taxonomy" id="449393"/>
    <lineage>
        <taxon>unclassified sequences</taxon>
        <taxon>metagenomes</taxon>
        <taxon>ecological metagenomes</taxon>
    </lineage>
</organism>
<dbReference type="EMBL" id="CAEZXH010000054">
    <property type="protein sequence ID" value="CAB4686890.1"/>
    <property type="molecule type" value="Genomic_DNA"/>
</dbReference>
<name>A0A6J6VI35_9ZZZZ</name>
<evidence type="ECO:0000313" key="4">
    <source>
        <dbReference type="EMBL" id="CAB4772052.1"/>
    </source>
</evidence>
<sequence length="43" mass="5109">MKKHPKNLDLVGYKRVKIEITATFLEYAPYLLQNLNLGVDFWQ</sequence>
<evidence type="ECO:0000313" key="3">
    <source>
        <dbReference type="EMBL" id="CAB4721835.1"/>
    </source>
</evidence>
<dbReference type="EMBL" id="CAFBLI010000035">
    <property type="protein sequence ID" value="CAB4864803.1"/>
    <property type="molecule type" value="Genomic_DNA"/>
</dbReference>
<protein>
    <submittedName>
        <fullName evidence="4">Unannotated protein</fullName>
    </submittedName>
</protein>
<dbReference type="EMBL" id="CAEZYJ010000088">
    <property type="protein sequence ID" value="CAB4721835.1"/>
    <property type="molecule type" value="Genomic_DNA"/>
</dbReference>
<evidence type="ECO:0000313" key="1">
    <source>
        <dbReference type="EMBL" id="CAB4603785.1"/>
    </source>
</evidence>
<dbReference type="EMBL" id="CAEZUJ010000042">
    <property type="protein sequence ID" value="CAB4603785.1"/>
    <property type="molecule type" value="Genomic_DNA"/>
</dbReference>
<dbReference type="EMBL" id="CAEZZS010000012">
    <property type="protein sequence ID" value="CAB4772052.1"/>
    <property type="molecule type" value="Genomic_DNA"/>
</dbReference>
<reference evidence="4" key="1">
    <citation type="submission" date="2020-05" db="EMBL/GenBank/DDBJ databases">
        <authorList>
            <person name="Chiriac C."/>
            <person name="Salcher M."/>
            <person name="Ghai R."/>
            <person name="Kavagutti S V."/>
        </authorList>
    </citation>
    <scope>NUCLEOTIDE SEQUENCE</scope>
</reference>
<dbReference type="AlphaFoldDB" id="A0A6J6VI35"/>
<evidence type="ECO:0000313" key="2">
    <source>
        <dbReference type="EMBL" id="CAB4686890.1"/>
    </source>
</evidence>